<reference evidence="1 2" key="2">
    <citation type="journal article" date="2022" name="Mol. Ecol. Resour.">
        <title>The genomes of chicory, endive, great burdock and yacon provide insights into Asteraceae paleo-polyploidization history and plant inulin production.</title>
        <authorList>
            <person name="Fan W."/>
            <person name="Wang S."/>
            <person name="Wang H."/>
            <person name="Wang A."/>
            <person name="Jiang F."/>
            <person name="Liu H."/>
            <person name="Zhao H."/>
            <person name="Xu D."/>
            <person name="Zhang Y."/>
        </authorList>
    </citation>
    <scope>NUCLEOTIDE SEQUENCE [LARGE SCALE GENOMIC DNA]</scope>
    <source>
        <strain evidence="2">cv. Punajuju</strain>
        <tissue evidence="1">Leaves</tissue>
    </source>
</reference>
<comment type="caution">
    <text evidence="1">The sequence shown here is derived from an EMBL/GenBank/DDBJ whole genome shotgun (WGS) entry which is preliminary data.</text>
</comment>
<keyword evidence="2" id="KW-1185">Reference proteome</keyword>
<accession>A0ACB9CUY0</accession>
<gene>
    <name evidence="1" type="ORF">L2E82_28110</name>
</gene>
<dbReference type="Proteomes" id="UP001055811">
    <property type="component" value="Linkage Group LG05"/>
</dbReference>
<reference evidence="2" key="1">
    <citation type="journal article" date="2022" name="Mol. Ecol. Resour.">
        <title>The genomes of chicory, endive, great burdock and yacon provide insights into Asteraceae palaeo-polyploidization history and plant inulin production.</title>
        <authorList>
            <person name="Fan W."/>
            <person name="Wang S."/>
            <person name="Wang H."/>
            <person name="Wang A."/>
            <person name="Jiang F."/>
            <person name="Liu H."/>
            <person name="Zhao H."/>
            <person name="Xu D."/>
            <person name="Zhang Y."/>
        </authorList>
    </citation>
    <scope>NUCLEOTIDE SEQUENCE [LARGE SCALE GENOMIC DNA]</scope>
    <source>
        <strain evidence="2">cv. Punajuju</strain>
    </source>
</reference>
<evidence type="ECO:0000313" key="1">
    <source>
        <dbReference type="EMBL" id="KAI3738092.1"/>
    </source>
</evidence>
<organism evidence="1 2">
    <name type="scientific">Cichorium intybus</name>
    <name type="common">Chicory</name>
    <dbReference type="NCBI Taxonomy" id="13427"/>
    <lineage>
        <taxon>Eukaryota</taxon>
        <taxon>Viridiplantae</taxon>
        <taxon>Streptophyta</taxon>
        <taxon>Embryophyta</taxon>
        <taxon>Tracheophyta</taxon>
        <taxon>Spermatophyta</taxon>
        <taxon>Magnoliopsida</taxon>
        <taxon>eudicotyledons</taxon>
        <taxon>Gunneridae</taxon>
        <taxon>Pentapetalae</taxon>
        <taxon>asterids</taxon>
        <taxon>campanulids</taxon>
        <taxon>Asterales</taxon>
        <taxon>Asteraceae</taxon>
        <taxon>Cichorioideae</taxon>
        <taxon>Cichorieae</taxon>
        <taxon>Cichoriinae</taxon>
        <taxon>Cichorium</taxon>
    </lineage>
</organism>
<proteinExistence type="predicted"/>
<sequence>MSSSSNKIVLKSSDGEIFEMEEYEARISATITNMIEVECAKPFIPILNVTGDILSKVIEYCQKHANTANDDDALRLFDNEFIDMDIAPLANLADAAEYLDIRSLQRLSCKTLNNKLNKLKKLKDREQNKIE</sequence>
<protein>
    <submittedName>
        <fullName evidence="1">Uncharacterized protein</fullName>
    </submittedName>
</protein>
<name>A0ACB9CUY0_CICIN</name>
<evidence type="ECO:0000313" key="2">
    <source>
        <dbReference type="Proteomes" id="UP001055811"/>
    </source>
</evidence>
<dbReference type="EMBL" id="CM042013">
    <property type="protein sequence ID" value="KAI3738092.1"/>
    <property type="molecule type" value="Genomic_DNA"/>
</dbReference>